<dbReference type="InterPro" id="IPR041657">
    <property type="entry name" value="HTH_17"/>
</dbReference>
<feature type="domain" description="Helix-turn-helix" evidence="1">
    <location>
        <begin position="17"/>
        <end position="66"/>
    </location>
</feature>
<name>A0A291RC23_9NOCA</name>
<dbReference type="Proteomes" id="UP000221961">
    <property type="component" value="Chromosome"/>
</dbReference>
<reference evidence="2 3" key="1">
    <citation type="submission" date="2017-10" db="EMBL/GenBank/DDBJ databases">
        <title>Comparative genomics between pathogenic Norcardia.</title>
        <authorList>
            <person name="Zeng L."/>
        </authorList>
    </citation>
    <scope>NUCLEOTIDE SEQUENCE [LARGE SCALE GENOMIC DNA]</scope>
    <source>
        <strain evidence="2 3">NC_YFY_NT001</strain>
    </source>
</reference>
<dbReference type="AlphaFoldDB" id="A0A291RC23"/>
<accession>A0A291RC23</accession>
<dbReference type="KEGG" id="ntp:CRH09_01155"/>
<gene>
    <name evidence="2" type="ORF">CRH09_01155</name>
</gene>
<evidence type="ECO:0000313" key="3">
    <source>
        <dbReference type="Proteomes" id="UP000221961"/>
    </source>
</evidence>
<proteinExistence type="predicted"/>
<organism evidence="2 3">
    <name type="scientific">Nocardia terpenica</name>
    <dbReference type="NCBI Taxonomy" id="455432"/>
    <lineage>
        <taxon>Bacteria</taxon>
        <taxon>Bacillati</taxon>
        <taxon>Actinomycetota</taxon>
        <taxon>Actinomycetes</taxon>
        <taxon>Mycobacteriales</taxon>
        <taxon>Nocardiaceae</taxon>
        <taxon>Nocardia</taxon>
    </lineage>
</organism>
<evidence type="ECO:0000259" key="1">
    <source>
        <dbReference type="Pfam" id="PF12728"/>
    </source>
</evidence>
<protein>
    <recommendedName>
        <fullName evidence="1">Helix-turn-helix domain-containing protein</fullName>
    </recommendedName>
</protein>
<dbReference type="Pfam" id="PF12728">
    <property type="entry name" value="HTH_17"/>
    <property type="match status" value="1"/>
</dbReference>
<sequence>MAPLMYVDEGALMTTPMSPAQAAQAAGCHQNSIYAALLAGELKGYQRTAPKGRWRIFPEDLTRWIKGE</sequence>
<evidence type="ECO:0000313" key="2">
    <source>
        <dbReference type="EMBL" id="ATL65041.1"/>
    </source>
</evidence>
<dbReference type="EMBL" id="CP023778">
    <property type="protein sequence ID" value="ATL65041.1"/>
    <property type="molecule type" value="Genomic_DNA"/>
</dbReference>